<sequence length="143" mass="15821">MRRSSIPPGVAQRIRSAARHRCGYCLSPQHLVMARLEIEHIIPLAQGGSHAESNLWLACPLCNAHKSSKIDEIDPVSGLRVPLFNPRMQVWHEHFAWVNGGLSIAGLTPIGRATVVALHLNTDQDALTVRSYWILAGWHPPSD</sequence>
<keyword evidence="2" id="KW-0378">Hydrolase</keyword>
<feature type="domain" description="HNH nuclease" evidence="1">
    <location>
        <begin position="11"/>
        <end position="64"/>
    </location>
</feature>
<dbReference type="GO" id="GO:0004519">
    <property type="term" value="F:endonuclease activity"/>
    <property type="evidence" value="ECO:0007669"/>
    <property type="project" value="UniProtKB-KW"/>
</dbReference>
<keyword evidence="3" id="KW-1185">Reference proteome</keyword>
<name>A0A2A6RH61_9CHLR</name>
<dbReference type="GO" id="GO:0008270">
    <property type="term" value="F:zinc ion binding"/>
    <property type="evidence" value="ECO:0007669"/>
    <property type="project" value="InterPro"/>
</dbReference>
<evidence type="ECO:0000259" key="1">
    <source>
        <dbReference type="SMART" id="SM00507"/>
    </source>
</evidence>
<reference evidence="3" key="1">
    <citation type="submission" date="2017-08" db="EMBL/GenBank/DDBJ databases">
        <authorList>
            <person name="Grouzdev D.S."/>
            <person name="Gaisin V.A."/>
            <person name="Rysina M.S."/>
            <person name="Gorlenko V.M."/>
        </authorList>
    </citation>
    <scope>NUCLEOTIDE SEQUENCE [LARGE SCALE GENOMIC DNA]</scope>
    <source>
        <strain evidence="3">Kir15-3F</strain>
    </source>
</reference>
<dbReference type="Proteomes" id="UP000220527">
    <property type="component" value="Unassembled WGS sequence"/>
</dbReference>
<dbReference type="GO" id="GO:0003676">
    <property type="term" value="F:nucleic acid binding"/>
    <property type="evidence" value="ECO:0007669"/>
    <property type="project" value="InterPro"/>
</dbReference>
<dbReference type="InterPro" id="IPR002711">
    <property type="entry name" value="HNH"/>
</dbReference>
<dbReference type="InterPro" id="IPR003615">
    <property type="entry name" value="HNH_nuc"/>
</dbReference>
<keyword evidence="2" id="KW-0255">Endonuclease</keyword>
<dbReference type="AlphaFoldDB" id="A0A2A6RH61"/>
<dbReference type="OrthoDB" id="147034at2"/>
<protein>
    <submittedName>
        <fullName evidence="2">HNH endonuclease</fullName>
    </submittedName>
</protein>
<keyword evidence="2" id="KW-0540">Nuclease</keyword>
<dbReference type="SMART" id="SM00507">
    <property type="entry name" value="HNHc"/>
    <property type="match status" value="1"/>
</dbReference>
<proteinExistence type="predicted"/>
<organism evidence="2 3">
    <name type="scientific">Candidatus Viridilinea mediisalina</name>
    <dbReference type="NCBI Taxonomy" id="2024553"/>
    <lineage>
        <taxon>Bacteria</taxon>
        <taxon>Bacillati</taxon>
        <taxon>Chloroflexota</taxon>
        <taxon>Chloroflexia</taxon>
        <taxon>Chloroflexales</taxon>
        <taxon>Chloroflexineae</taxon>
        <taxon>Oscillochloridaceae</taxon>
        <taxon>Candidatus Viridilinea</taxon>
    </lineage>
</organism>
<evidence type="ECO:0000313" key="2">
    <source>
        <dbReference type="EMBL" id="PDW02273.1"/>
    </source>
</evidence>
<comment type="caution">
    <text evidence="2">The sequence shown here is derived from an EMBL/GenBank/DDBJ whole genome shotgun (WGS) entry which is preliminary data.</text>
</comment>
<accession>A0A2A6RH61</accession>
<gene>
    <name evidence="2" type="ORF">CJ255_14865</name>
</gene>
<dbReference type="InterPro" id="IPR052892">
    <property type="entry name" value="NA-targeting_endonuclease"/>
</dbReference>
<dbReference type="Gene3D" id="1.10.30.50">
    <property type="match status" value="1"/>
</dbReference>
<dbReference type="EMBL" id="NQWI01000077">
    <property type="protein sequence ID" value="PDW02273.1"/>
    <property type="molecule type" value="Genomic_DNA"/>
</dbReference>
<dbReference type="PANTHER" id="PTHR33877:SF1">
    <property type="entry name" value="TYPE IV METHYL-DIRECTED RESTRICTION ENZYME ECOKMCRA"/>
    <property type="match status" value="1"/>
</dbReference>
<dbReference type="Pfam" id="PF01844">
    <property type="entry name" value="HNH"/>
    <property type="match status" value="1"/>
</dbReference>
<evidence type="ECO:0000313" key="3">
    <source>
        <dbReference type="Proteomes" id="UP000220527"/>
    </source>
</evidence>
<dbReference type="CDD" id="cd00085">
    <property type="entry name" value="HNHc"/>
    <property type="match status" value="1"/>
</dbReference>
<dbReference type="PANTHER" id="PTHR33877">
    <property type="entry name" value="SLL1193 PROTEIN"/>
    <property type="match status" value="1"/>
</dbReference>